<dbReference type="Proteomes" id="UP000821865">
    <property type="component" value="Chromosome 4"/>
</dbReference>
<comment type="caution">
    <text evidence="1">The sequence shown here is derived from an EMBL/GenBank/DDBJ whole genome shotgun (WGS) entry which is preliminary data.</text>
</comment>
<gene>
    <name evidence="1" type="ORF">HPB49_000958</name>
</gene>
<name>A0ACB8CUE4_DERSI</name>
<reference evidence="1" key="1">
    <citation type="submission" date="2020-05" db="EMBL/GenBank/DDBJ databases">
        <title>Large-scale comparative analyses of tick genomes elucidate their genetic diversity and vector capacities.</title>
        <authorList>
            <person name="Jia N."/>
            <person name="Wang J."/>
            <person name="Shi W."/>
            <person name="Du L."/>
            <person name="Sun Y."/>
            <person name="Zhan W."/>
            <person name="Jiang J."/>
            <person name="Wang Q."/>
            <person name="Zhang B."/>
            <person name="Ji P."/>
            <person name="Sakyi L.B."/>
            <person name="Cui X."/>
            <person name="Yuan T."/>
            <person name="Jiang B."/>
            <person name="Yang W."/>
            <person name="Lam T.T.-Y."/>
            <person name="Chang Q."/>
            <person name="Ding S."/>
            <person name="Wang X."/>
            <person name="Zhu J."/>
            <person name="Ruan X."/>
            <person name="Zhao L."/>
            <person name="Wei J."/>
            <person name="Que T."/>
            <person name="Du C."/>
            <person name="Cheng J."/>
            <person name="Dai P."/>
            <person name="Han X."/>
            <person name="Huang E."/>
            <person name="Gao Y."/>
            <person name="Liu J."/>
            <person name="Shao H."/>
            <person name="Ye R."/>
            <person name="Li L."/>
            <person name="Wei W."/>
            <person name="Wang X."/>
            <person name="Wang C."/>
            <person name="Yang T."/>
            <person name="Huo Q."/>
            <person name="Li W."/>
            <person name="Guo W."/>
            <person name="Chen H."/>
            <person name="Zhou L."/>
            <person name="Ni X."/>
            <person name="Tian J."/>
            <person name="Zhou Y."/>
            <person name="Sheng Y."/>
            <person name="Liu T."/>
            <person name="Pan Y."/>
            <person name="Xia L."/>
            <person name="Li J."/>
            <person name="Zhao F."/>
            <person name="Cao W."/>
        </authorList>
    </citation>
    <scope>NUCLEOTIDE SEQUENCE</scope>
    <source>
        <strain evidence="1">Dsil-2018</strain>
    </source>
</reference>
<proteinExistence type="predicted"/>
<accession>A0ACB8CUE4</accession>
<protein>
    <submittedName>
        <fullName evidence="1">Uncharacterized protein</fullName>
    </submittedName>
</protein>
<evidence type="ECO:0000313" key="1">
    <source>
        <dbReference type="EMBL" id="KAH7952764.1"/>
    </source>
</evidence>
<sequence length="72" mass="7865">MGTALRTLQEKEKAQGESLGGKGRLTQDKVKKIAAYYGYALKSHKHDVPAMQKAVNATLYHTTSTEDVTTTP</sequence>
<keyword evidence="2" id="KW-1185">Reference proteome</keyword>
<organism evidence="1 2">
    <name type="scientific">Dermacentor silvarum</name>
    <name type="common">Tick</name>
    <dbReference type="NCBI Taxonomy" id="543639"/>
    <lineage>
        <taxon>Eukaryota</taxon>
        <taxon>Metazoa</taxon>
        <taxon>Ecdysozoa</taxon>
        <taxon>Arthropoda</taxon>
        <taxon>Chelicerata</taxon>
        <taxon>Arachnida</taxon>
        <taxon>Acari</taxon>
        <taxon>Parasitiformes</taxon>
        <taxon>Ixodida</taxon>
        <taxon>Ixodoidea</taxon>
        <taxon>Ixodidae</taxon>
        <taxon>Rhipicephalinae</taxon>
        <taxon>Dermacentor</taxon>
    </lineage>
</organism>
<evidence type="ECO:0000313" key="2">
    <source>
        <dbReference type="Proteomes" id="UP000821865"/>
    </source>
</evidence>
<dbReference type="EMBL" id="CM023473">
    <property type="protein sequence ID" value="KAH7952764.1"/>
    <property type="molecule type" value="Genomic_DNA"/>
</dbReference>